<keyword evidence="1" id="KW-0812">Transmembrane</keyword>
<dbReference type="Pfam" id="PF14023">
    <property type="entry name" value="Bestrophin-like"/>
    <property type="match status" value="1"/>
</dbReference>
<keyword evidence="1" id="KW-0472">Membrane</keyword>
<protein>
    <recommendedName>
        <fullName evidence="4">DUF4239 domain-containing protein</fullName>
    </recommendedName>
</protein>
<name>A0ABV3WYP9_9HYPH</name>
<proteinExistence type="predicted"/>
<evidence type="ECO:0008006" key="4">
    <source>
        <dbReference type="Google" id="ProtNLM"/>
    </source>
</evidence>
<feature type="transmembrane region" description="Helical" evidence="1">
    <location>
        <begin position="12"/>
        <end position="36"/>
    </location>
</feature>
<dbReference type="EMBL" id="JAZHFV010000006">
    <property type="protein sequence ID" value="MEX4009401.1"/>
    <property type="molecule type" value="Genomic_DNA"/>
</dbReference>
<feature type="transmembrane region" description="Helical" evidence="1">
    <location>
        <begin position="219"/>
        <end position="238"/>
    </location>
</feature>
<evidence type="ECO:0000313" key="2">
    <source>
        <dbReference type="EMBL" id="MEX4009401.1"/>
    </source>
</evidence>
<gene>
    <name evidence="2" type="ORF">V1479_18980</name>
</gene>
<dbReference type="Proteomes" id="UP001559025">
    <property type="component" value="Unassembled WGS sequence"/>
</dbReference>
<dbReference type="InterPro" id="IPR025333">
    <property type="entry name" value="DUF4239"/>
</dbReference>
<feature type="transmembrane region" description="Helical" evidence="1">
    <location>
        <begin position="48"/>
        <end position="71"/>
    </location>
</feature>
<comment type="caution">
    <text evidence="2">The sequence shown here is derived from an EMBL/GenBank/DDBJ whole genome shotgun (WGS) entry which is preliminary data.</text>
</comment>
<keyword evidence="3" id="KW-1185">Reference proteome</keyword>
<accession>A0ABV3WYP9</accession>
<evidence type="ECO:0000256" key="1">
    <source>
        <dbReference type="SAM" id="Phobius"/>
    </source>
</evidence>
<feature type="transmembrane region" description="Helical" evidence="1">
    <location>
        <begin position="188"/>
        <end position="207"/>
    </location>
</feature>
<dbReference type="RefSeq" id="WP_368804323.1">
    <property type="nucleotide sequence ID" value="NZ_JAZHFV010000006.1"/>
</dbReference>
<organism evidence="2 3">
    <name type="scientific">Neoaquamicrobium sediminum</name>
    <dbReference type="NCBI Taxonomy" id="1849104"/>
    <lineage>
        <taxon>Bacteria</taxon>
        <taxon>Pseudomonadati</taxon>
        <taxon>Pseudomonadota</taxon>
        <taxon>Alphaproteobacteria</taxon>
        <taxon>Hyphomicrobiales</taxon>
        <taxon>Phyllobacteriaceae</taxon>
        <taxon>Neoaquamicrobium</taxon>
    </lineage>
</organism>
<sequence length="258" mass="27625">MSTLLTTLFSQSAPLILLALAVFGIVIFAVSMLLLTAFRSSTRRLDQAVPVTTFMSTIATAWALALGFAAADVWSIRAQAEQAASEERSTIARLAGIAGPDALDVPAMIEGLIAYKAAVRDVEWGANANRDPALEVDRALQQIRIGMIEFAQAGASAPLVAKMAQDFDELQDARNKRLALGGNSISQYKWYLVLFLTFLSMVAIAAVHAERPPAARNALAVFAVAAVVSLWILALHAIPYAGAARIGFEEIQFPISRP</sequence>
<keyword evidence="1" id="KW-1133">Transmembrane helix</keyword>
<reference evidence="2 3" key="1">
    <citation type="submission" date="2024-01" db="EMBL/GenBank/DDBJ databases">
        <title>New evidence supports the origin of RcGTA from prophage.</title>
        <authorList>
            <person name="Xu Y."/>
            <person name="Liu B."/>
            <person name="Chen F."/>
        </authorList>
    </citation>
    <scope>NUCLEOTIDE SEQUENCE [LARGE SCALE GENOMIC DNA]</scope>
    <source>
        <strain evidence="2 3">CBW1107-2</strain>
    </source>
</reference>
<evidence type="ECO:0000313" key="3">
    <source>
        <dbReference type="Proteomes" id="UP001559025"/>
    </source>
</evidence>